<evidence type="ECO:0000259" key="3">
    <source>
        <dbReference type="Pfam" id="PF19295"/>
    </source>
</evidence>
<dbReference type="PANTHER" id="PTHR43575">
    <property type="entry name" value="PROTEIN ABCI7, CHLOROPLASTIC"/>
    <property type="match status" value="1"/>
</dbReference>
<sequence>MNAEVRSIRTAAETALSEIFASAFAGLPGDSAVAERRRTAFDAFKAAGLPSRRVEDWKYTDLRALMRDAKPIAGAPDGVMIAAARGALAPYAAIDATRVTFVNGRFVEELSDLATAEGVSVTLLKDALVNGAGVEALSDGVSPAGNVAVALNAAFVADGVVVSVAPGVTASRPIHVANVQAGSEHAAYGRVVARVGEGGNVLLIESHIGDAGAHQTNSVIMLDVADGARAELVKIQDESLDTLHLATLAVRLGAKAELKTFALAAGARAARQQIYVSFTGDGSTAEIRGAGFAGASRHLDTTLVVDHDAVGCSSREHFKTALDGEARSVFQGKIVVKPGAQKTDGKMMAQALLLSEGAEADAKPELEIFADDVVCGHGATVGALDDELLFYLKSRGIPQKEAEALMVQAFVGEVIETIEHEGLREVVTDRALAWLTART</sequence>
<gene>
    <name evidence="4" type="ORF">GCM10008170_13040</name>
    <name evidence="5" type="ORF">JOD31_000205</name>
</gene>
<feature type="domain" description="SUF system FeS cluster assembly SufBD N-terminal" evidence="3">
    <location>
        <begin position="32"/>
        <end position="176"/>
    </location>
</feature>
<evidence type="ECO:0000313" key="4">
    <source>
        <dbReference type="EMBL" id="GLK55285.1"/>
    </source>
</evidence>
<dbReference type="AlphaFoldDB" id="A0A9W6MR37"/>
<reference evidence="4" key="3">
    <citation type="submission" date="2023-01" db="EMBL/GenBank/DDBJ databases">
        <authorList>
            <person name="Sun Q."/>
            <person name="Evtushenko L."/>
        </authorList>
    </citation>
    <scope>NUCLEOTIDE SEQUENCE</scope>
    <source>
        <strain evidence="4">VKM B-1606</strain>
    </source>
</reference>
<dbReference type="Proteomes" id="UP000758856">
    <property type="component" value="Unassembled WGS sequence"/>
</dbReference>
<dbReference type="EMBL" id="JAFBCY010000001">
    <property type="protein sequence ID" value="MBM7849993.1"/>
    <property type="molecule type" value="Genomic_DNA"/>
</dbReference>
<evidence type="ECO:0000259" key="2">
    <source>
        <dbReference type="Pfam" id="PF01458"/>
    </source>
</evidence>
<organism evidence="4 7">
    <name type="scientific">Methylopila capsulata</name>
    <dbReference type="NCBI Taxonomy" id="61654"/>
    <lineage>
        <taxon>Bacteria</taxon>
        <taxon>Pseudomonadati</taxon>
        <taxon>Pseudomonadota</taxon>
        <taxon>Alphaproteobacteria</taxon>
        <taxon>Hyphomicrobiales</taxon>
        <taxon>Methylopilaceae</taxon>
        <taxon>Methylopila</taxon>
    </lineage>
</organism>
<dbReference type="NCBIfam" id="TIGR01981">
    <property type="entry name" value="sufD"/>
    <property type="match status" value="1"/>
</dbReference>
<dbReference type="PANTHER" id="PTHR43575:SF1">
    <property type="entry name" value="PROTEIN ABCI7, CHLOROPLASTIC"/>
    <property type="match status" value="1"/>
</dbReference>
<accession>A0A9W6MR37</accession>
<dbReference type="Proteomes" id="UP001143400">
    <property type="component" value="Unassembled WGS sequence"/>
</dbReference>
<dbReference type="InterPro" id="IPR011542">
    <property type="entry name" value="SUF_FeS_clus_asmbl_SufD"/>
</dbReference>
<dbReference type="GO" id="GO:0016226">
    <property type="term" value="P:iron-sulfur cluster assembly"/>
    <property type="evidence" value="ECO:0007669"/>
    <property type="project" value="InterPro"/>
</dbReference>
<evidence type="ECO:0000313" key="5">
    <source>
        <dbReference type="EMBL" id="MBM7849993.1"/>
    </source>
</evidence>
<keyword evidence="6" id="KW-1185">Reference proteome</keyword>
<evidence type="ECO:0000256" key="1">
    <source>
        <dbReference type="ARBA" id="ARBA00043967"/>
    </source>
</evidence>
<proteinExistence type="inferred from homology"/>
<comment type="caution">
    <text evidence="4">The sequence shown here is derived from an EMBL/GenBank/DDBJ whole genome shotgun (WGS) entry which is preliminary data.</text>
</comment>
<dbReference type="InterPro" id="IPR000825">
    <property type="entry name" value="SUF_FeS_clus_asmbl_SufBD_core"/>
</dbReference>
<name>A0A9W6MR37_9HYPH</name>
<dbReference type="Pfam" id="PF01458">
    <property type="entry name" value="SUFBD_core"/>
    <property type="match status" value="1"/>
</dbReference>
<protein>
    <submittedName>
        <fullName evidence="4">Fe-S cluster assembly protein SufD</fullName>
    </submittedName>
</protein>
<dbReference type="EMBL" id="BSFF01000002">
    <property type="protein sequence ID" value="GLK55285.1"/>
    <property type="molecule type" value="Genomic_DNA"/>
</dbReference>
<comment type="similarity">
    <text evidence="1">Belongs to the iron-sulfur cluster assembly SufBD family.</text>
</comment>
<dbReference type="Pfam" id="PF19295">
    <property type="entry name" value="SufBD_N"/>
    <property type="match status" value="1"/>
</dbReference>
<feature type="domain" description="SUF system FeS cluster assembly SufBD core" evidence="2">
    <location>
        <begin position="181"/>
        <end position="410"/>
    </location>
</feature>
<dbReference type="InterPro" id="IPR055346">
    <property type="entry name" value="Fe-S_cluster_assembly_SufBD"/>
</dbReference>
<reference evidence="5 6" key="2">
    <citation type="submission" date="2021-01" db="EMBL/GenBank/DDBJ databases">
        <title>Genomic Encyclopedia of Type Strains, Phase IV (KMG-IV): sequencing the most valuable type-strain genomes for metagenomic binning, comparative biology and taxonomic classification.</title>
        <authorList>
            <person name="Goeker M."/>
        </authorList>
    </citation>
    <scope>NUCLEOTIDE SEQUENCE [LARGE SCALE GENOMIC DNA]</scope>
    <source>
        <strain evidence="5 6">DSM 6130</strain>
    </source>
</reference>
<dbReference type="InterPro" id="IPR037284">
    <property type="entry name" value="SUF_FeS_clus_asmbl_SufBD_sf"/>
</dbReference>
<dbReference type="InterPro" id="IPR045595">
    <property type="entry name" value="SufBD_N"/>
</dbReference>
<evidence type="ECO:0000313" key="7">
    <source>
        <dbReference type="Proteomes" id="UP001143400"/>
    </source>
</evidence>
<reference evidence="4" key="1">
    <citation type="journal article" date="2014" name="Int. J. Syst. Evol. Microbiol.">
        <title>Complete genome sequence of Corynebacterium casei LMG S-19264T (=DSM 44701T), isolated from a smear-ripened cheese.</title>
        <authorList>
            <consortium name="US DOE Joint Genome Institute (JGI-PGF)"/>
            <person name="Walter F."/>
            <person name="Albersmeier A."/>
            <person name="Kalinowski J."/>
            <person name="Ruckert C."/>
        </authorList>
    </citation>
    <scope>NUCLEOTIDE SEQUENCE</scope>
    <source>
        <strain evidence="4">VKM B-1606</strain>
    </source>
</reference>
<evidence type="ECO:0000313" key="6">
    <source>
        <dbReference type="Proteomes" id="UP000758856"/>
    </source>
</evidence>
<dbReference type="SUPFAM" id="SSF101960">
    <property type="entry name" value="Stabilizer of iron transporter SufD"/>
    <property type="match status" value="1"/>
</dbReference>
<dbReference type="RefSeq" id="WP_210341282.1">
    <property type="nucleotide sequence ID" value="NZ_BSFF01000002.1"/>
</dbReference>